<dbReference type="EMBL" id="FMZE01000002">
    <property type="protein sequence ID" value="SDC44021.1"/>
    <property type="molecule type" value="Genomic_DNA"/>
</dbReference>
<gene>
    <name evidence="1" type="ORF">SAMN05421630_102114</name>
</gene>
<organism evidence="1 2">
    <name type="scientific">Prauserella marina</name>
    <dbReference type="NCBI Taxonomy" id="530584"/>
    <lineage>
        <taxon>Bacteria</taxon>
        <taxon>Bacillati</taxon>
        <taxon>Actinomycetota</taxon>
        <taxon>Actinomycetes</taxon>
        <taxon>Pseudonocardiales</taxon>
        <taxon>Pseudonocardiaceae</taxon>
        <taxon>Prauserella</taxon>
    </lineage>
</organism>
<name>A0A222VLB0_9PSEU</name>
<dbReference type="KEGG" id="pmad:BAY61_05550"/>
<accession>A0A222VLB0</accession>
<keyword evidence="2" id="KW-1185">Reference proteome</keyword>
<dbReference type="Proteomes" id="UP000199494">
    <property type="component" value="Unassembled WGS sequence"/>
</dbReference>
<dbReference type="RefSeq" id="WP_091799326.1">
    <property type="nucleotide sequence ID" value="NZ_CP016353.1"/>
</dbReference>
<evidence type="ECO:0000313" key="1">
    <source>
        <dbReference type="EMBL" id="SDC44021.1"/>
    </source>
</evidence>
<proteinExistence type="predicted"/>
<sequence length="215" mass="23458">MVSRLPDPGASRGRPIRAGSPLVIAVINTVAELVVDNQRVYLARLAKRVAGTENDGRERQRLLLLADWRSRRYPCRWLAHSPLAGWAGMLWAMGPLRSAADAGELGYTLRCLDRAMSDDPAPVHWSGVHPELIAHVVRRAAGVAERASHPEGHVTEFAMAELVSGEFAEIAHHVPVSSMREDALDLVEQLIAGCLPEPEFPVGDAAEAWLGRGWS</sequence>
<reference evidence="1 2" key="1">
    <citation type="submission" date="2016-10" db="EMBL/GenBank/DDBJ databases">
        <authorList>
            <person name="de Groot N.N."/>
        </authorList>
    </citation>
    <scope>NUCLEOTIDE SEQUENCE [LARGE SCALE GENOMIC DNA]</scope>
    <source>
        <strain evidence="1 2">CGMCC 4.5506</strain>
    </source>
</reference>
<protein>
    <submittedName>
        <fullName evidence="1">Uncharacterized protein</fullName>
    </submittedName>
</protein>
<dbReference type="STRING" id="530584.SAMN05421630_102114"/>
<dbReference type="AlphaFoldDB" id="A0A222VLB0"/>
<evidence type="ECO:0000313" key="2">
    <source>
        <dbReference type="Proteomes" id="UP000199494"/>
    </source>
</evidence>